<comment type="subcellular location">
    <subcellularLocation>
        <location evidence="1 6">Cytoplasm</location>
        <location evidence="1 6">Cytoskeleton</location>
    </subcellularLocation>
</comment>
<sequence>MILLESHNTIIQDVLTDRFERPSRADIQFVDYDNVRFHLSTQEAKTVLLLSMSIQCWPDLAKYGAREHLQEVYGSLLLGEGETEPEYQVSIRIDLEALPEGPEDRAELISKLSHLKSTTMSAPFLAAFSEQSSLQANFKDAAGAQQSDLGGQGGEKKGDLKIIKYREEEAIFIQASHDRVTVIFSTVFKEETDRVYGRVFLQEFVDARRLQSLQSAPQVQYSNREPPLEIRHLPGLKNGEDWGYVTFILSPRHFSNPATAQSAINRIQLFRDYLHYHIKCSKAYMHSRMRHRVAEFLKVLNRAKPEVAVAERKTASGRTFRTR</sequence>
<accession>A0AA38LW66</accession>
<evidence type="ECO:0000313" key="8">
    <source>
        <dbReference type="Proteomes" id="UP001164286"/>
    </source>
</evidence>
<gene>
    <name evidence="7" type="ORF">MKK02DRAFT_36336</name>
</gene>
<reference evidence="7" key="1">
    <citation type="journal article" date="2022" name="G3 (Bethesda)">
        <title>High quality genome of the basidiomycete yeast Dioszegia hungarica PDD-24b-2 isolated from cloud water.</title>
        <authorList>
            <person name="Jarrige D."/>
            <person name="Haridas S."/>
            <person name="Bleykasten-Grosshans C."/>
            <person name="Joly M."/>
            <person name="Nadalig T."/>
            <person name="Sancelme M."/>
            <person name="Vuilleumier S."/>
            <person name="Grigoriev I.V."/>
            <person name="Amato P."/>
            <person name="Bringel F."/>
        </authorList>
    </citation>
    <scope>NUCLEOTIDE SEQUENCE</scope>
    <source>
        <strain evidence="7">PDD-24b-2</strain>
    </source>
</reference>
<evidence type="ECO:0000256" key="5">
    <source>
        <dbReference type="ARBA" id="ARBA00023212"/>
    </source>
</evidence>
<evidence type="ECO:0000256" key="4">
    <source>
        <dbReference type="ARBA" id="ARBA00023203"/>
    </source>
</evidence>
<dbReference type="GO" id="GO:0051015">
    <property type="term" value="F:actin filament binding"/>
    <property type="evidence" value="ECO:0007669"/>
    <property type="project" value="TreeGrafter"/>
</dbReference>
<dbReference type="Pfam" id="PF04045">
    <property type="entry name" value="P34-Arc"/>
    <property type="match status" value="1"/>
</dbReference>
<dbReference type="Proteomes" id="UP001164286">
    <property type="component" value="Unassembled WGS sequence"/>
</dbReference>
<dbReference type="RefSeq" id="XP_052947065.1">
    <property type="nucleotide sequence ID" value="XM_053089402.1"/>
</dbReference>
<dbReference type="GO" id="GO:0005885">
    <property type="term" value="C:Arp2/3 protein complex"/>
    <property type="evidence" value="ECO:0007669"/>
    <property type="project" value="InterPro"/>
</dbReference>
<dbReference type="GeneID" id="77728607"/>
<protein>
    <recommendedName>
        <fullName evidence="6">Arp2/3 complex 34 kDa subunit</fullName>
    </recommendedName>
</protein>
<evidence type="ECO:0000256" key="2">
    <source>
        <dbReference type="ARBA" id="ARBA00007192"/>
    </source>
</evidence>
<comment type="similarity">
    <text evidence="2 6">Belongs to the ARPC2 family.</text>
</comment>
<keyword evidence="8" id="KW-1185">Reference proteome</keyword>
<dbReference type="InterPro" id="IPR034666">
    <property type="entry name" value="ARPC2/4"/>
</dbReference>
<dbReference type="AlphaFoldDB" id="A0AA38LW66"/>
<evidence type="ECO:0000256" key="6">
    <source>
        <dbReference type="RuleBase" id="RU364015"/>
    </source>
</evidence>
<name>A0AA38LW66_9TREE</name>
<comment type="subunit">
    <text evidence="6">Component of the Arp2/3 complex.</text>
</comment>
<dbReference type="SUPFAM" id="SSF69645">
    <property type="entry name" value="Arp2/3 complex subunits"/>
    <property type="match status" value="2"/>
</dbReference>
<evidence type="ECO:0000256" key="3">
    <source>
        <dbReference type="ARBA" id="ARBA00022490"/>
    </source>
</evidence>
<dbReference type="GO" id="GO:0030041">
    <property type="term" value="P:actin filament polymerization"/>
    <property type="evidence" value="ECO:0007669"/>
    <property type="project" value="InterPro"/>
</dbReference>
<dbReference type="Gene3D" id="3.30.1460.20">
    <property type="match status" value="2"/>
</dbReference>
<proteinExistence type="inferred from homology"/>
<dbReference type="FunFam" id="3.30.1460.20:FF:000003">
    <property type="entry name" value="Arp2/3 complex 34 kDa subunit"/>
    <property type="match status" value="1"/>
</dbReference>
<dbReference type="PANTHER" id="PTHR12058">
    <property type="entry name" value="ARP2/3 COMPLEX 34 KDA SUBUNIT"/>
    <property type="match status" value="1"/>
</dbReference>
<dbReference type="GO" id="GO:0005200">
    <property type="term" value="F:structural constituent of cytoskeleton"/>
    <property type="evidence" value="ECO:0007669"/>
    <property type="project" value="TreeGrafter"/>
</dbReference>
<keyword evidence="5 6" id="KW-0206">Cytoskeleton</keyword>
<dbReference type="EMBL" id="JAKWFO010000004">
    <property type="protein sequence ID" value="KAI9637288.1"/>
    <property type="molecule type" value="Genomic_DNA"/>
</dbReference>
<keyword evidence="4 6" id="KW-0009">Actin-binding</keyword>
<comment type="caution">
    <text evidence="7">The sequence shown here is derived from an EMBL/GenBank/DDBJ whole genome shotgun (WGS) entry which is preliminary data.</text>
</comment>
<evidence type="ECO:0000256" key="1">
    <source>
        <dbReference type="ARBA" id="ARBA00004245"/>
    </source>
</evidence>
<comment type="function">
    <text evidence="6">Functions as actin-binding component of the Arp2/3 complex which is involved in regulation of actin polymerization and together with an activating nucleation-promoting factor (NPF) mediates the formation of branched actin networks.</text>
</comment>
<dbReference type="InterPro" id="IPR007188">
    <property type="entry name" value="ARPC2"/>
</dbReference>
<dbReference type="PANTHER" id="PTHR12058:SF0">
    <property type="entry name" value="ACTIN-RELATED PROTEIN 2_3 COMPLEX SUBUNIT 2"/>
    <property type="match status" value="1"/>
</dbReference>
<dbReference type="GO" id="GO:0034314">
    <property type="term" value="P:Arp2/3 complex-mediated actin nucleation"/>
    <property type="evidence" value="ECO:0007669"/>
    <property type="project" value="InterPro"/>
</dbReference>
<organism evidence="7 8">
    <name type="scientific">Dioszegia hungarica</name>
    <dbReference type="NCBI Taxonomy" id="4972"/>
    <lineage>
        <taxon>Eukaryota</taxon>
        <taxon>Fungi</taxon>
        <taxon>Dikarya</taxon>
        <taxon>Basidiomycota</taxon>
        <taxon>Agaricomycotina</taxon>
        <taxon>Tremellomycetes</taxon>
        <taxon>Tremellales</taxon>
        <taxon>Bulleribasidiaceae</taxon>
        <taxon>Dioszegia</taxon>
    </lineage>
</organism>
<keyword evidence="3 6" id="KW-0963">Cytoplasm</keyword>
<evidence type="ECO:0000313" key="7">
    <source>
        <dbReference type="EMBL" id="KAI9637288.1"/>
    </source>
</evidence>